<dbReference type="EMBL" id="PSQE01000001">
    <property type="protein sequence ID" value="RHN81546.1"/>
    <property type="molecule type" value="Genomic_DNA"/>
</dbReference>
<dbReference type="Proteomes" id="UP000265566">
    <property type="component" value="Chromosome 1"/>
</dbReference>
<accession>A0A396JTA4</accession>
<name>A0A396JTA4_MEDTR</name>
<dbReference type="Gramene" id="rna5609">
    <property type="protein sequence ID" value="RHN81546.1"/>
    <property type="gene ID" value="gene5609"/>
</dbReference>
<comment type="caution">
    <text evidence="1">The sequence shown here is derived from an EMBL/GenBank/DDBJ whole genome shotgun (WGS) entry which is preliminary data.</text>
</comment>
<organism evidence="1">
    <name type="scientific">Medicago truncatula</name>
    <name type="common">Barrel medic</name>
    <name type="synonym">Medicago tribuloides</name>
    <dbReference type="NCBI Taxonomy" id="3880"/>
    <lineage>
        <taxon>Eukaryota</taxon>
        <taxon>Viridiplantae</taxon>
        <taxon>Streptophyta</taxon>
        <taxon>Embryophyta</taxon>
        <taxon>Tracheophyta</taxon>
        <taxon>Spermatophyta</taxon>
        <taxon>Magnoliopsida</taxon>
        <taxon>eudicotyledons</taxon>
        <taxon>Gunneridae</taxon>
        <taxon>Pentapetalae</taxon>
        <taxon>rosids</taxon>
        <taxon>fabids</taxon>
        <taxon>Fabales</taxon>
        <taxon>Fabaceae</taxon>
        <taxon>Papilionoideae</taxon>
        <taxon>50 kb inversion clade</taxon>
        <taxon>NPAAA clade</taxon>
        <taxon>Hologalegina</taxon>
        <taxon>IRL clade</taxon>
        <taxon>Trifolieae</taxon>
        <taxon>Medicago</taxon>
    </lineage>
</organism>
<evidence type="ECO:0000313" key="1">
    <source>
        <dbReference type="EMBL" id="RHN81546.1"/>
    </source>
</evidence>
<protein>
    <submittedName>
        <fullName evidence="1">Uncharacterized protein</fullName>
    </submittedName>
</protein>
<dbReference type="AlphaFoldDB" id="A0A396JTA4"/>
<proteinExistence type="predicted"/>
<reference evidence="1" key="1">
    <citation type="journal article" date="2018" name="Nat. Plants">
        <title>Whole-genome landscape of Medicago truncatula symbiotic genes.</title>
        <authorList>
            <person name="Pecrix Y."/>
            <person name="Gamas P."/>
            <person name="Carrere S."/>
        </authorList>
    </citation>
    <scope>NUCLEOTIDE SEQUENCE</scope>
    <source>
        <tissue evidence="1">Leaves</tissue>
    </source>
</reference>
<sequence length="68" mass="7923">MTMVHVIVHFIIDFYFIMKKACFNGGKRLLRISNRIYSISKFEHDKLCLNKESVCILVKKNGIGILSF</sequence>
<gene>
    <name evidence="1" type="ORF">MtrunA17_Chr1g0200351</name>
</gene>